<dbReference type="InterPro" id="IPR037294">
    <property type="entry name" value="ABC_BtuC-like"/>
</dbReference>
<keyword evidence="4" id="KW-1003">Cell membrane</keyword>
<evidence type="ECO:0000256" key="9">
    <source>
        <dbReference type="SAM" id="Phobius"/>
    </source>
</evidence>
<dbReference type="InterPro" id="IPR000522">
    <property type="entry name" value="ABC_transptr_permease_BtuC"/>
</dbReference>
<dbReference type="eggNOG" id="COG4605">
    <property type="taxonomic scope" value="Bacteria"/>
</dbReference>
<feature type="transmembrane region" description="Helical" evidence="9">
    <location>
        <begin position="170"/>
        <end position="191"/>
    </location>
</feature>
<accession>D1BKE7</accession>
<gene>
    <name evidence="10" type="ordered locus">Sked_04600</name>
</gene>
<sequence>MAEATGSSPAVDVRTPGPPGPAQPLAHRAPRWRRVTRSYGARLTLVALLALAAAVGILTYANPAPPGGRGFWVIVESRAVSVGTILVVATCQGVATVIFHTVTGNRILTPSILGFDALYRVIQTSLVFFLGAGSLAAIDGLGKVAVQSLLMIVFASVLYGWLFTGTKADLHLLLLVGVVLGMGFGSLSTFMQRLLTPSEFDILSARLFGNISTSHVTYLPWGALVCVVVGTVVWRRRHVLDVVALGRETATSLGVRHQREVMLTLVLVAVLISVSTSMVGPMTFFGFVVAMLTYQLVGSSEHARTLPMVVAVAAATLLGAYFVLRHVFYAAGLISVIIELCGGLVFLLYLLRKGLR</sequence>
<evidence type="ECO:0000313" key="11">
    <source>
        <dbReference type="Proteomes" id="UP000000322"/>
    </source>
</evidence>
<keyword evidence="6 9" id="KW-1133">Transmembrane helix</keyword>
<evidence type="ECO:0000256" key="5">
    <source>
        <dbReference type="ARBA" id="ARBA00022692"/>
    </source>
</evidence>
<dbReference type="Pfam" id="PF01032">
    <property type="entry name" value="FecCD"/>
    <property type="match status" value="1"/>
</dbReference>
<keyword evidence="11" id="KW-1185">Reference proteome</keyword>
<protein>
    <submittedName>
        <fullName evidence="10">ABC-type enterochelin transport system, permease component</fullName>
    </submittedName>
</protein>
<keyword evidence="7 9" id="KW-0472">Membrane</keyword>
<dbReference type="RefSeq" id="WP_012865493.1">
    <property type="nucleotide sequence ID" value="NC_013521.1"/>
</dbReference>
<feature type="transmembrane region" description="Helical" evidence="9">
    <location>
        <begin position="81"/>
        <end position="105"/>
    </location>
</feature>
<dbReference type="Proteomes" id="UP000000322">
    <property type="component" value="Chromosome"/>
</dbReference>
<evidence type="ECO:0000256" key="7">
    <source>
        <dbReference type="ARBA" id="ARBA00023136"/>
    </source>
</evidence>
<organism evidence="10 11">
    <name type="scientific">Sanguibacter keddieii (strain ATCC 51767 / DSM 10542 / NCFB 3025 / ST-74)</name>
    <dbReference type="NCBI Taxonomy" id="446469"/>
    <lineage>
        <taxon>Bacteria</taxon>
        <taxon>Bacillati</taxon>
        <taxon>Actinomycetota</taxon>
        <taxon>Actinomycetes</taxon>
        <taxon>Micrococcales</taxon>
        <taxon>Sanguibacteraceae</taxon>
        <taxon>Sanguibacter</taxon>
    </lineage>
</organism>
<evidence type="ECO:0000256" key="8">
    <source>
        <dbReference type="SAM" id="MobiDB-lite"/>
    </source>
</evidence>
<comment type="similarity">
    <text evidence="2">Belongs to the binding-protein-dependent transport system permease family. FecCD subfamily.</text>
</comment>
<evidence type="ECO:0000313" key="10">
    <source>
        <dbReference type="EMBL" id="ACZ20424.1"/>
    </source>
</evidence>
<feature type="transmembrane region" description="Helical" evidence="9">
    <location>
        <begin position="306"/>
        <end position="324"/>
    </location>
</feature>
<dbReference type="PANTHER" id="PTHR30472:SF19">
    <property type="entry name" value="PETROBACTIN IMPORT SYSTEM PERMEASE PROTEIN YCLO"/>
    <property type="match status" value="1"/>
</dbReference>
<evidence type="ECO:0000256" key="4">
    <source>
        <dbReference type="ARBA" id="ARBA00022475"/>
    </source>
</evidence>
<dbReference type="PANTHER" id="PTHR30472">
    <property type="entry name" value="FERRIC ENTEROBACTIN TRANSPORT SYSTEM PERMEASE PROTEIN"/>
    <property type="match status" value="1"/>
</dbReference>
<feature type="transmembrane region" description="Helical" evidence="9">
    <location>
        <begin position="144"/>
        <end position="163"/>
    </location>
</feature>
<dbReference type="STRING" id="446469.Sked_04600"/>
<feature type="transmembrane region" description="Helical" evidence="9">
    <location>
        <begin position="39"/>
        <end position="61"/>
    </location>
</feature>
<evidence type="ECO:0000256" key="1">
    <source>
        <dbReference type="ARBA" id="ARBA00004651"/>
    </source>
</evidence>
<evidence type="ECO:0000256" key="6">
    <source>
        <dbReference type="ARBA" id="ARBA00022989"/>
    </source>
</evidence>
<comment type="subcellular location">
    <subcellularLocation>
        <location evidence="1">Cell membrane</location>
        <topology evidence="1">Multi-pass membrane protein</topology>
    </subcellularLocation>
</comment>
<dbReference type="AlphaFoldDB" id="D1BKE7"/>
<dbReference type="GO" id="GO:0005886">
    <property type="term" value="C:plasma membrane"/>
    <property type="evidence" value="ECO:0007669"/>
    <property type="project" value="UniProtKB-SubCell"/>
</dbReference>
<reference evidence="10 11" key="1">
    <citation type="journal article" date="2009" name="Stand. Genomic Sci.">
        <title>Complete genome sequence of Sanguibacter keddieii type strain (ST-74).</title>
        <authorList>
            <person name="Ivanova N."/>
            <person name="Sikorski J."/>
            <person name="Sims D."/>
            <person name="Brettin T."/>
            <person name="Detter J.C."/>
            <person name="Han C."/>
            <person name="Lapidus A."/>
            <person name="Copeland A."/>
            <person name="Glavina Del Rio T."/>
            <person name="Nolan M."/>
            <person name="Chen F."/>
            <person name="Lucas S."/>
            <person name="Tice H."/>
            <person name="Cheng J.F."/>
            <person name="Bruce D."/>
            <person name="Goodwin L."/>
            <person name="Pitluck S."/>
            <person name="Pati A."/>
            <person name="Mavromatis K."/>
            <person name="Chen A."/>
            <person name="Palaniappan K."/>
            <person name="D'haeseleer P."/>
            <person name="Chain P."/>
            <person name="Bristow J."/>
            <person name="Eisen J.A."/>
            <person name="Markowitz V."/>
            <person name="Hugenholtz P."/>
            <person name="Goker M."/>
            <person name="Pukall R."/>
            <person name="Klenk H.P."/>
            <person name="Kyrpides N.C."/>
        </authorList>
    </citation>
    <scope>NUCLEOTIDE SEQUENCE [LARGE SCALE GENOMIC DNA]</scope>
    <source>
        <strain evidence="11">ATCC 51767 / DSM 10542 / NCFB 3025 / ST-74</strain>
    </source>
</reference>
<dbReference type="HOGENOM" id="CLU_050494_0_0_11"/>
<keyword evidence="5 9" id="KW-0812">Transmembrane</keyword>
<keyword evidence="3" id="KW-0813">Transport</keyword>
<dbReference type="SUPFAM" id="SSF81345">
    <property type="entry name" value="ABC transporter involved in vitamin B12 uptake, BtuC"/>
    <property type="match status" value="1"/>
</dbReference>
<evidence type="ECO:0000256" key="2">
    <source>
        <dbReference type="ARBA" id="ARBA00007935"/>
    </source>
</evidence>
<feature type="transmembrane region" description="Helical" evidence="9">
    <location>
        <begin position="261"/>
        <end position="294"/>
    </location>
</feature>
<feature type="region of interest" description="Disordered" evidence="8">
    <location>
        <begin position="1"/>
        <end position="28"/>
    </location>
</feature>
<feature type="transmembrane region" description="Helical" evidence="9">
    <location>
        <begin position="117"/>
        <end position="138"/>
    </location>
</feature>
<dbReference type="GO" id="GO:0022857">
    <property type="term" value="F:transmembrane transporter activity"/>
    <property type="evidence" value="ECO:0007669"/>
    <property type="project" value="InterPro"/>
</dbReference>
<evidence type="ECO:0000256" key="3">
    <source>
        <dbReference type="ARBA" id="ARBA00022448"/>
    </source>
</evidence>
<dbReference type="Gene3D" id="1.10.3470.10">
    <property type="entry name" value="ABC transporter involved in vitamin B12 uptake, BtuC"/>
    <property type="match status" value="1"/>
</dbReference>
<dbReference type="EMBL" id="CP001819">
    <property type="protein sequence ID" value="ACZ20424.1"/>
    <property type="molecule type" value="Genomic_DNA"/>
</dbReference>
<proteinExistence type="inferred from homology"/>
<name>D1BKE7_SANKS</name>
<dbReference type="KEGG" id="ske:Sked_04600"/>
<dbReference type="GO" id="GO:0033214">
    <property type="term" value="P:siderophore-iron import into cell"/>
    <property type="evidence" value="ECO:0007669"/>
    <property type="project" value="TreeGrafter"/>
</dbReference>
<feature type="transmembrane region" description="Helical" evidence="9">
    <location>
        <begin position="330"/>
        <end position="351"/>
    </location>
</feature>